<feature type="binding site" evidence="5">
    <location>
        <position position="104"/>
    </location>
    <ligand>
        <name>FMN</name>
        <dbReference type="ChEBI" id="CHEBI:58210"/>
    </ligand>
</feature>
<feature type="chain" id="PRO_5006915234" evidence="6">
    <location>
        <begin position="23"/>
        <end position="234"/>
    </location>
</feature>
<dbReference type="InterPro" id="IPR011576">
    <property type="entry name" value="Pyridox_Oxase_N"/>
</dbReference>
<dbReference type="Proteomes" id="UP000054869">
    <property type="component" value="Unassembled WGS sequence"/>
</dbReference>
<feature type="signal peptide" evidence="6">
    <location>
        <begin position="1"/>
        <end position="22"/>
    </location>
</feature>
<keyword evidence="4" id="KW-0560">Oxidoreductase</keyword>
<feature type="binding site" evidence="5">
    <location>
        <position position="216"/>
    </location>
    <ligand>
        <name>FMN</name>
        <dbReference type="ChEBI" id="CHEBI:58210"/>
    </ligand>
</feature>
<dbReference type="RefSeq" id="WP_051546225.1">
    <property type="nucleotide sequence ID" value="NZ_CAAAJD010000031.1"/>
</dbReference>
<evidence type="ECO:0000259" key="8">
    <source>
        <dbReference type="Pfam" id="PF10590"/>
    </source>
</evidence>
<evidence type="ECO:0000256" key="1">
    <source>
        <dbReference type="ARBA" id="ARBA00007301"/>
    </source>
</evidence>
<dbReference type="PATRIC" id="fig|45067.4.peg.306"/>
<dbReference type="PANTHER" id="PTHR10851">
    <property type="entry name" value="PYRIDOXINE-5-PHOSPHATE OXIDASE"/>
    <property type="match status" value="1"/>
</dbReference>
<feature type="domain" description="Pyridoxamine 5'-phosphate oxidase N-terminal" evidence="7">
    <location>
        <begin position="64"/>
        <end position="155"/>
    </location>
</feature>
<dbReference type="NCBIfam" id="NF004231">
    <property type="entry name" value="PRK05679.1"/>
    <property type="match status" value="1"/>
</dbReference>
<proteinExistence type="inferred from homology"/>
<dbReference type="SUPFAM" id="SSF50475">
    <property type="entry name" value="FMN-binding split barrel"/>
    <property type="match status" value="1"/>
</dbReference>
<dbReference type="InterPro" id="IPR000659">
    <property type="entry name" value="Pyridox_Oxase"/>
</dbReference>
<dbReference type="Gene3D" id="2.30.110.10">
    <property type="entry name" value="Electron Transport, Fmn-binding Protein, Chain A"/>
    <property type="match status" value="1"/>
</dbReference>
<evidence type="ECO:0000256" key="5">
    <source>
        <dbReference type="PIRSR" id="PIRSR000190-2"/>
    </source>
</evidence>
<evidence type="ECO:0000256" key="2">
    <source>
        <dbReference type="ARBA" id="ARBA00022630"/>
    </source>
</evidence>
<dbReference type="EMBL" id="LNYI01000006">
    <property type="protein sequence ID" value="KTD24985.1"/>
    <property type="molecule type" value="Genomic_DNA"/>
</dbReference>
<gene>
    <name evidence="9" type="primary">pdxH_1</name>
    <name evidence="9" type="ORF">Llan_0290</name>
</gene>
<dbReference type="Pfam" id="PF01243">
    <property type="entry name" value="PNPOx_N"/>
    <property type="match status" value="1"/>
</dbReference>
<feature type="binding site" evidence="5">
    <location>
        <position position="206"/>
    </location>
    <ligand>
        <name>FMN</name>
        <dbReference type="ChEBI" id="CHEBI:58210"/>
    </ligand>
</feature>
<keyword evidence="10" id="KW-1185">Reference proteome</keyword>
<comment type="caution">
    <text evidence="9">The sequence shown here is derived from an EMBL/GenBank/DDBJ whole genome shotgun (WGS) entry which is preliminary data.</text>
</comment>
<keyword evidence="3 5" id="KW-0288">FMN</keyword>
<organism evidence="9 10">
    <name type="scientific">Legionella lansingensis</name>
    <dbReference type="NCBI Taxonomy" id="45067"/>
    <lineage>
        <taxon>Bacteria</taxon>
        <taxon>Pseudomonadati</taxon>
        <taxon>Pseudomonadota</taxon>
        <taxon>Gammaproteobacteria</taxon>
        <taxon>Legionellales</taxon>
        <taxon>Legionellaceae</taxon>
        <taxon>Legionella</taxon>
    </lineage>
</organism>
<dbReference type="GO" id="GO:0010181">
    <property type="term" value="F:FMN binding"/>
    <property type="evidence" value="ECO:0007669"/>
    <property type="project" value="InterPro"/>
</dbReference>
<protein>
    <submittedName>
        <fullName evidence="9">Pyridoxine 5'-phosphate oxidase</fullName>
    </submittedName>
</protein>
<accession>A0A0W0VYC1</accession>
<dbReference type="eggNOG" id="COG0259">
    <property type="taxonomic scope" value="Bacteria"/>
</dbReference>
<dbReference type="STRING" id="45067.Llan_0290"/>
<sequence>MRKQVQMLWVFFLFLVCSSLLANNPPPEKPLHDKPLQAEKMKTNPMQQFLDWYHEASQKMGEREAAYFILATASNEGKPSTRSMMAKDINEDGFSFIGNLHTQKFEELQKNPNAAVTFNWHPEQKQVNLSGTVRPLTREEAEKIFRERDATHQVTSVLFGEAKQIKSYDKLVQRYNELHKEYQNKPITMPKTWGGYHFIPEKIEFWQRGAHNLHSRIVYVKDSNGQWKKTEVFL</sequence>
<dbReference type="InterPro" id="IPR012349">
    <property type="entry name" value="Split_barrel_FMN-bd"/>
</dbReference>
<feature type="domain" description="Pyridoxine 5'-phosphate oxidase dimerisation C-terminal" evidence="8">
    <location>
        <begin position="193"/>
        <end position="230"/>
    </location>
</feature>
<feature type="binding site" evidence="5">
    <location>
        <begin position="82"/>
        <end position="87"/>
    </location>
    <ligand>
        <name>FMN</name>
        <dbReference type="ChEBI" id="CHEBI:58210"/>
    </ligand>
</feature>
<comment type="cofactor">
    <cofactor evidence="5">
        <name>FMN</name>
        <dbReference type="ChEBI" id="CHEBI:58210"/>
    </cofactor>
    <text evidence="5">Binds 1 FMN per subunit.</text>
</comment>
<dbReference type="PANTHER" id="PTHR10851:SF0">
    <property type="entry name" value="PYRIDOXINE-5'-PHOSPHATE OXIDASE"/>
    <property type="match status" value="1"/>
</dbReference>
<dbReference type="OrthoDB" id="9780392at2"/>
<evidence type="ECO:0000256" key="6">
    <source>
        <dbReference type="SAM" id="SignalP"/>
    </source>
</evidence>
<keyword evidence="2" id="KW-0285">Flavoprotein</keyword>
<reference evidence="9 10" key="1">
    <citation type="submission" date="2015-11" db="EMBL/GenBank/DDBJ databases">
        <title>Genomic analysis of 38 Legionella species identifies large and diverse effector repertoires.</title>
        <authorList>
            <person name="Burstein D."/>
            <person name="Amaro F."/>
            <person name="Zusman T."/>
            <person name="Lifshitz Z."/>
            <person name="Cohen O."/>
            <person name="Gilbert J.A."/>
            <person name="Pupko T."/>
            <person name="Shuman H.A."/>
            <person name="Segal G."/>
        </authorList>
    </citation>
    <scope>NUCLEOTIDE SEQUENCE [LARGE SCALE GENOMIC DNA]</scope>
    <source>
        <strain evidence="9 10">ATCC 49751</strain>
    </source>
</reference>
<evidence type="ECO:0000313" key="9">
    <source>
        <dbReference type="EMBL" id="KTD24985.1"/>
    </source>
</evidence>
<dbReference type="AlphaFoldDB" id="A0A0W0VYC1"/>
<dbReference type="GO" id="GO:0004733">
    <property type="term" value="F:pyridoxamine phosphate oxidase activity"/>
    <property type="evidence" value="ECO:0007669"/>
    <property type="project" value="InterPro"/>
</dbReference>
<dbReference type="GO" id="GO:0008615">
    <property type="term" value="P:pyridoxine biosynthetic process"/>
    <property type="evidence" value="ECO:0007669"/>
    <property type="project" value="InterPro"/>
</dbReference>
<evidence type="ECO:0000313" key="10">
    <source>
        <dbReference type="Proteomes" id="UP000054869"/>
    </source>
</evidence>
<dbReference type="PIRSF" id="PIRSF000190">
    <property type="entry name" value="Pyd_amn-ph_oxd"/>
    <property type="match status" value="1"/>
</dbReference>
<comment type="similarity">
    <text evidence="1">Belongs to the pyridoxamine 5'-phosphate oxidase family.</text>
</comment>
<name>A0A0W0VYC1_9GAMM</name>
<evidence type="ECO:0000256" key="4">
    <source>
        <dbReference type="ARBA" id="ARBA00023002"/>
    </source>
</evidence>
<keyword evidence="6" id="KW-0732">Signal</keyword>
<dbReference type="InterPro" id="IPR019576">
    <property type="entry name" value="Pyridoxamine_oxidase_dimer_C"/>
</dbReference>
<dbReference type="Pfam" id="PF10590">
    <property type="entry name" value="PNP_phzG_C"/>
    <property type="match status" value="1"/>
</dbReference>
<evidence type="ECO:0000259" key="7">
    <source>
        <dbReference type="Pfam" id="PF01243"/>
    </source>
</evidence>
<feature type="binding site" evidence="5">
    <location>
        <position position="126"/>
    </location>
    <ligand>
        <name>FMN</name>
        <dbReference type="ChEBI" id="CHEBI:58210"/>
    </ligand>
</feature>
<evidence type="ECO:0000256" key="3">
    <source>
        <dbReference type="ARBA" id="ARBA00022643"/>
    </source>
</evidence>